<dbReference type="Gene3D" id="3.40.50.410">
    <property type="entry name" value="von Willebrand factor, type A domain"/>
    <property type="match status" value="2"/>
</dbReference>
<feature type="domain" description="VWFA" evidence="1">
    <location>
        <begin position="18"/>
        <end position="197"/>
    </location>
</feature>
<sequence length="378" mass="40978">MLFIFQFQAFKQCDGIADVVFAVHSSGSLTPTNYRKEKEFVKRVAATLNIAPGRSRIAVILYSNFATAAVRLDERTTLASFNTLVDGLPLERGVTRIDRALKLARSIFDSNGAVTRRGVPKIFILLTDGKQTVARDATKLAEAARPLHEVDVRILAVGMGSNVDVNELRTVAVDNEDVFLVPSFDTLVSLSGSLSKIMCEAAKPPVCSQAMDVAFLVDASGSVGAANFAKQKEFIKAVARTFNLRGGLARAGSLVYSDMATVQQSFNNCNGTHSVMQAMDHIPYYGRTTRIDRALSLANTELFSATGGVRSYVANTLLLLTDGRQTPAPDSISMERAVKPLKDKRVARIALGIGDQINPSELRRVVDGDDDVVRVDSF</sequence>
<keyword evidence="3" id="KW-1185">Reference proteome</keyword>
<dbReference type="OrthoDB" id="5978196at2759"/>
<gene>
    <name evidence="2" type="ORF">OS493_010833</name>
</gene>
<accession>A0A9W9ZEI5</accession>
<protein>
    <recommendedName>
        <fullName evidence="1">VWFA domain-containing protein</fullName>
    </recommendedName>
</protein>
<evidence type="ECO:0000313" key="2">
    <source>
        <dbReference type="EMBL" id="KAJ7380122.1"/>
    </source>
</evidence>
<dbReference type="SUPFAM" id="SSF53300">
    <property type="entry name" value="vWA-like"/>
    <property type="match status" value="2"/>
</dbReference>
<dbReference type="Proteomes" id="UP001163046">
    <property type="component" value="Unassembled WGS sequence"/>
</dbReference>
<organism evidence="2 3">
    <name type="scientific">Desmophyllum pertusum</name>
    <dbReference type="NCBI Taxonomy" id="174260"/>
    <lineage>
        <taxon>Eukaryota</taxon>
        <taxon>Metazoa</taxon>
        <taxon>Cnidaria</taxon>
        <taxon>Anthozoa</taxon>
        <taxon>Hexacorallia</taxon>
        <taxon>Scleractinia</taxon>
        <taxon>Caryophylliina</taxon>
        <taxon>Caryophylliidae</taxon>
        <taxon>Desmophyllum</taxon>
    </lineage>
</organism>
<dbReference type="PROSITE" id="PS50234">
    <property type="entry name" value="VWFA"/>
    <property type="match status" value="2"/>
</dbReference>
<dbReference type="PANTHER" id="PTHR24020">
    <property type="entry name" value="COLLAGEN ALPHA"/>
    <property type="match status" value="1"/>
</dbReference>
<dbReference type="PANTHER" id="PTHR24020:SF20">
    <property type="entry name" value="PH DOMAIN-CONTAINING PROTEIN"/>
    <property type="match status" value="1"/>
</dbReference>
<dbReference type="SMART" id="SM00327">
    <property type="entry name" value="VWA"/>
    <property type="match status" value="2"/>
</dbReference>
<feature type="domain" description="VWFA" evidence="1">
    <location>
        <begin position="212"/>
        <end position="378"/>
    </location>
</feature>
<name>A0A9W9ZEI5_9CNID</name>
<dbReference type="InterPro" id="IPR050525">
    <property type="entry name" value="ECM_Assembly_Org"/>
</dbReference>
<reference evidence="2" key="1">
    <citation type="submission" date="2023-01" db="EMBL/GenBank/DDBJ databases">
        <title>Genome assembly of the deep-sea coral Lophelia pertusa.</title>
        <authorList>
            <person name="Herrera S."/>
            <person name="Cordes E."/>
        </authorList>
    </citation>
    <scope>NUCLEOTIDE SEQUENCE</scope>
    <source>
        <strain evidence="2">USNM1676648</strain>
        <tissue evidence="2">Polyp</tissue>
    </source>
</reference>
<evidence type="ECO:0000313" key="3">
    <source>
        <dbReference type="Proteomes" id="UP001163046"/>
    </source>
</evidence>
<dbReference type="AlphaFoldDB" id="A0A9W9ZEI5"/>
<dbReference type="CDD" id="cd01450">
    <property type="entry name" value="vWFA_subfamily_ECM"/>
    <property type="match status" value="2"/>
</dbReference>
<dbReference type="InterPro" id="IPR036465">
    <property type="entry name" value="vWFA_dom_sf"/>
</dbReference>
<dbReference type="EMBL" id="MU826354">
    <property type="protein sequence ID" value="KAJ7380122.1"/>
    <property type="molecule type" value="Genomic_DNA"/>
</dbReference>
<evidence type="ECO:0000259" key="1">
    <source>
        <dbReference type="PROSITE" id="PS50234"/>
    </source>
</evidence>
<proteinExistence type="predicted"/>
<comment type="caution">
    <text evidence="2">The sequence shown here is derived from an EMBL/GenBank/DDBJ whole genome shotgun (WGS) entry which is preliminary data.</text>
</comment>
<dbReference type="Pfam" id="PF00092">
    <property type="entry name" value="VWA"/>
    <property type="match status" value="2"/>
</dbReference>
<dbReference type="InterPro" id="IPR002035">
    <property type="entry name" value="VWF_A"/>
</dbReference>
<dbReference type="PRINTS" id="PR00453">
    <property type="entry name" value="VWFADOMAIN"/>
</dbReference>